<dbReference type="Proteomes" id="UP001140978">
    <property type="component" value="Unassembled WGS sequence"/>
</dbReference>
<name>A0A9X4J216_9VIBR</name>
<dbReference type="RefSeq" id="WP_274676403.1">
    <property type="nucleotide sequence ID" value="NZ_JAKNAX010000178.1"/>
</dbReference>
<proteinExistence type="predicted"/>
<evidence type="ECO:0000313" key="1">
    <source>
        <dbReference type="EMBL" id="MDE1348511.1"/>
    </source>
</evidence>
<dbReference type="EMBL" id="JAKNAX010000178">
    <property type="protein sequence ID" value="MDE1348511.1"/>
    <property type="molecule type" value="Genomic_DNA"/>
</dbReference>
<dbReference type="AlphaFoldDB" id="A0A9X4J216"/>
<comment type="caution">
    <text evidence="1">The sequence shown here is derived from an EMBL/GenBank/DDBJ whole genome shotgun (WGS) entry which is preliminary data.</text>
</comment>
<sequence length="81" mass="9370">MRHKLNLVRYNIEANIYRDTYLADSFASVVALDPQFAMNNWSLISEQFLGKANLVRNIGLAPDDIISHLYPLYRINLKMQA</sequence>
<gene>
    <name evidence="1" type="ORF">L9X51_19330</name>
</gene>
<protein>
    <submittedName>
        <fullName evidence="1">Uncharacterized protein</fullName>
    </submittedName>
</protein>
<reference evidence="1" key="1">
    <citation type="submission" date="2022-02" db="EMBL/GenBank/DDBJ databases">
        <title>Emergence and expansion in Europe of a Vibrio aestuarianus clonal complex pathogenic for oysters.</title>
        <authorList>
            <person name="Mesnil A."/>
            <person name="Travers M.-A."/>
        </authorList>
    </citation>
    <scope>NUCLEOTIDE SEQUENCE</scope>
    <source>
        <strain evidence="1">19_064_15T1</strain>
    </source>
</reference>
<organism evidence="1 2">
    <name type="scientific">Vibrio aestuarianus</name>
    <dbReference type="NCBI Taxonomy" id="28171"/>
    <lineage>
        <taxon>Bacteria</taxon>
        <taxon>Pseudomonadati</taxon>
        <taxon>Pseudomonadota</taxon>
        <taxon>Gammaproteobacteria</taxon>
        <taxon>Vibrionales</taxon>
        <taxon>Vibrionaceae</taxon>
        <taxon>Vibrio</taxon>
    </lineage>
</organism>
<evidence type="ECO:0000313" key="2">
    <source>
        <dbReference type="Proteomes" id="UP001140978"/>
    </source>
</evidence>
<accession>A0A9X4J216</accession>